<comment type="similarity">
    <text evidence="2">Belongs to the metallo-dependent hydrolases superfamily. Hydantoinase/dihydropyrimidinase family.</text>
</comment>
<dbReference type="Gene3D" id="2.30.40.10">
    <property type="entry name" value="Urease, subunit C, domain 1"/>
    <property type="match status" value="1"/>
</dbReference>
<dbReference type="InterPro" id="IPR006680">
    <property type="entry name" value="Amidohydro-rel"/>
</dbReference>
<dbReference type="Pfam" id="PF01979">
    <property type="entry name" value="Amidohydro_1"/>
    <property type="match status" value="1"/>
</dbReference>
<comment type="PTM">
    <text evidence="5">Carbamylation allows a single lysine to coordinate two divalent metal cations.</text>
</comment>
<dbReference type="EMBL" id="LTBB01000005">
    <property type="protein sequence ID" value="KYH29136.1"/>
    <property type="molecule type" value="Genomic_DNA"/>
</dbReference>
<keyword evidence="8" id="KW-1185">Reference proteome</keyword>
<dbReference type="InterPro" id="IPR032466">
    <property type="entry name" value="Metal_Hydrolase"/>
</dbReference>
<dbReference type="GO" id="GO:0016812">
    <property type="term" value="F:hydrolase activity, acting on carbon-nitrogen (but not peptide) bonds, in cyclic amides"/>
    <property type="evidence" value="ECO:0007669"/>
    <property type="project" value="TreeGrafter"/>
</dbReference>
<proteinExistence type="inferred from homology"/>
<dbReference type="InterPro" id="IPR011778">
    <property type="entry name" value="Hydantoinase/dihydroPyrase"/>
</dbReference>
<reference evidence="7 8" key="1">
    <citation type="submission" date="2016-02" db="EMBL/GenBank/DDBJ databases">
        <title>Genome sequence of Clostridium colicanis DSM 13634.</title>
        <authorList>
            <person name="Poehlein A."/>
            <person name="Daniel R."/>
        </authorList>
    </citation>
    <scope>NUCLEOTIDE SEQUENCE [LARGE SCALE GENOMIC DNA]</scope>
    <source>
        <strain evidence="7 8">DSM 13634</strain>
    </source>
</reference>
<name>A0A151AND8_9CLOT</name>
<dbReference type="FunFam" id="3.20.20.140:FF:000076">
    <property type="entry name" value="Dihydropyrimidinase like 2"/>
    <property type="match status" value="1"/>
</dbReference>
<dbReference type="CDD" id="cd01314">
    <property type="entry name" value="D-HYD"/>
    <property type="match status" value="1"/>
</dbReference>
<evidence type="ECO:0000256" key="2">
    <source>
        <dbReference type="ARBA" id="ARBA00008829"/>
    </source>
</evidence>
<dbReference type="RefSeq" id="WP_061858141.1">
    <property type="nucleotide sequence ID" value="NZ_LTBB01000005.1"/>
</dbReference>
<keyword evidence="3" id="KW-0479">Metal-binding</keyword>
<comment type="caution">
    <text evidence="7">The sequence shown here is derived from an EMBL/GenBank/DDBJ whole genome shotgun (WGS) entry which is preliminary data.</text>
</comment>
<evidence type="ECO:0000256" key="5">
    <source>
        <dbReference type="PIRSR" id="PIRSR611778-50"/>
    </source>
</evidence>
<dbReference type="AlphaFoldDB" id="A0A151AND8"/>
<dbReference type="GO" id="GO:0005829">
    <property type="term" value="C:cytosol"/>
    <property type="evidence" value="ECO:0007669"/>
    <property type="project" value="TreeGrafter"/>
</dbReference>
<dbReference type="NCBIfam" id="TIGR02033">
    <property type="entry name" value="D-hydantoinase"/>
    <property type="match status" value="1"/>
</dbReference>
<feature type="modified residue" description="N6-carboxylysine" evidence="5">
    <location>
        <position position="153"/>
    </location>
</feature>
<dbReference type="PANTHER" id="PTHR11647:SF1">
    <property type="entry name" value="COLLAPSIN RESPONSE MEDIATOR PROTEIN"/>
    <property type="match status" value="1"/>
</dbReference>
<dbReference type="PANTHER" id="PTHR11647">
    <property type="entry name" value="HYDRANTOINASE/DIHYDROPYRIMIDINASE FAMILY MEMBER"/>
    <property type="match status" value="1"/>
</dbReference>
<dbReference type="SUPFAM" id="SSF51338">
    <property type="entry name" value="Composite domain of metallo-dependent hydrolases"/>
    <property type="match status" value="2"/>
</dbReference>
<protein>
    <submittedName>
        <fullName evidence="7">D-hydantoinase</fullName>
        <ecNumber evidence="7">3.5.2.-</ecNumber>
    </submittedName>
</protein>
<accession>A0A151AND8</accession>
<dbReference type="Proteomes" id="UP000075374">
    <property type="component" value="Unassembled WGS sequence"/>
</dbReference>
<dbReference type="SUPFAM" id="SSF51556">
    <property type="entry name" value="Metallo-dependent hydrolases"/>
    <property type="match status" value="1"/>
</dbReference>
<evidence type="ECO:0000313" key="8">
    <source>
        <dbReference type="Proteomes" id="UP000075374"/>
    </source>
</evidence>
<evidence type="ECO:0000259" key="6">
    <source>
        <dbReference type="Pfam" id="PF01979"/>
    </source>
</evidence>
<dbReference type="STRING" id="1121305.CLCOL_12730"/>
<organism evidence="7 8">
    <name type="scientific">Clostridium colicanis DSM 13634</name>
    <dbReference type="NCBI Taxonomy" id="1121305"/>
    <lineage>
        <taxon>Bacteria</taxon>
        <taxon>Bacillati</taxon>
        <taxon>Bacillota</taxon>
        <taxon>Clostridia</taxon>
        <taxon>Eubacteriales</taxon>
        <taxon>Clostridiaceae</taxon>
        <taxon>Clostridium</taxon>
    </lineage>
</organism>
<dbReference type="Gene3D" id="3.20.20.140">
    <property type="entry name" value="Metal-dependent hydrolases"/>
    <property type="match status" value="1"/>
</dbReference>
<evidence type="ECO:0000256" key="4">
    <source>
        <dbReference type="ARBA" id="ARBA00022801"/>
    </source>
</evidence>
<evidence type="ECO:0000313" key="7">
    <source>
        <dbReference type="EMBL" id="KYH29136.1"/>
    </source>
</evidence>
<dbReference type="EC" id="3.5.2.-" evidence="7"/>
<gene>
    <name evidence="7" type="ORF">CLCOL_12730</name>
</gene>
<dbReference type="GO" id="GO:0046872">
    <property type="term" value="F:metal ion binding"/>
    <property type="evidence" value="ECO:0007669"/>
    <property type="project" value="UniProtKB-KW"/>
</dbReference>
<sequence length="462" mass="50936">MAKYDLVIKNGTVVTAADTFKADVAVKNQKIVEIGENILATEADRVYDANGMYLIPGGIDAHTHLDMPFGGTYSSDDFCTGTKAAAIGGTTTIVDFAVQPQGKTLHETADIWRKKADNKAVIDYGIHIAVTQINDDVKKEIPQVISEGYSSFKVFMVYDNMRVDDFTLIEVLKTASEAGGLIGVHAENYYAIKYLTEKLLSEGKIEPKYHAMSRPYICEEEATNRAIKMAQISNAPLHVVHVSCEESAAAIKKAREKGLPVMGETCPQYLLLDDTRYEEPNFNGSKYVMSPPLRNKKNNEALWKMINDGVLQTIATDHCPFFMKQKELGKDDFTKIPNGAPGIELRMALMYSEGVDKGRISLNKFVEITSTNSAKIFGMYPKKGTIAVGSDADIVVLDPNKKVKITKGILHENVDYTPYEGFEIKGYPVATFSRGDLIAENGKFVGEEGRGEFIKRGAPIIV</sequence>
<evidence type="ECO:0000256" key="1">
    <source>
        <dbReference type="ARBA" id="ARBA00001947"/>
    </source>
</evidence>
<evidence type="ECO:0000256" key="3">
    <source>
        <dbReference type="ARBA" id="ARBA00022723"/>
    </source>
</evidence>
<dbReference type="InterPro" id="IPR050378">
    <property type="entry name" value="Metallo-dep_Hydrolases_sf"/>
</dbReference>
<comment type="cofactor">
    <cofactor evidence="1">
        <name>Zn(2+)</name>
        <dbReference type="ChEBI" id="CHEBI:29105"/>
    </cofactor>
</comment>
<dbReference type="InterPro" id="IPR011059">
    <property type="entry name" value="Metal-dep_hydrolase_composite"/>
</dbReference>
<dbReference type="PATRIC" id="fig|1121305.3.peg.1275"/>
<keyword evidence="4 7" id="KW-0378">Hydrolase</keyword>
<feature type="domain" description="Amidohydrolase-related" evidence="6">
    <location>
        <begin position="53"/>
        <end position="435"/>
    </location>
</feature>